<feature type="domain" description="Peptidase S1" evidence="9">
    <location>
        <begin position="807"/>
        <end position="1037"/>
    </location>
</feature>
<evidence type="ECO:0000256" key="5">
    <source>
        <dbReference type="PROSITE-ProRule" id="PRU00124"/>
    </source>
</evidence>
<evidence type="ECO:0000256" key="4">
    <source>
        <dbReference type="ARBA" id="ARBA00023157"/>
    </source>
</evidence>
<keyword evidence="4 5" id="KW-1015">Disulfide bond</keyword>
<feature type="disulfide bond" evidence="5">
    <location>
        <begin position="568"/>
        <end position="583"/>
    </location>
</feature>
<dbReference type="GO" id="GO:0006508">
    <property type="term" value="P:proteolysis"/>
    <property type="evidence" value="ECO:0007669"/>
    <property type="project" value="UniProtKB-KW"/>
</dbReference>
<dbReference type="PROSITE" id="PS50240">
    <property type="entry name" value="TRYPSIN_DOM"/>
    <property type="match status" value="1"/>
</dbReference>
<feature type="region of interest" description="Disordered" evidence="7">
    <location>
        <begin position="775"/>
        <end position="810"/>
    </location>
</feature>
<feature type="region of interest" description="Disordered" evidence="7">
    <location>
        <begin position="1119"/>
        <end position="1172"/>
    </location>
</feature>
<dbReference type="SUPFAM" id="SSF50494">
    <property type="entry name" value="Trypsin-like serine proteases"/>
    <property type="match status" value="1"/>
</dbReference>
<dbReference type="Pfam" id="PF00057">
    <property type="entry name" value="Ldl_recept_a"/>
    <property type="match status" value="1"/>
</dbReference>
<dbReference type="SUPFAM" id="SSF57424">
    <property type="entry name" value="LDL receptor-like module"/>
    <property type="match status" value="3"/>
</dbReference>
<evidence type="ECO:0000256" key="8">
    <source>
        <dbReference type="SAM" id="Phobius"/>
    </source>
</evidence>
<dbReference type="SMART" id="SM00020">
    <property type="entry name" value="Tryp_SPc"/>
    <property type="match status" value="1"/>
</dbReference>
<dbReference type="PROSITE" id="PS00134">
    <property type="entry name" value="TRYPSIN_HIS"/>
    <property type="match status" value="1"/>
</dbReference>
<dbReference type="Gene3D" id="4.10.400.10">
    <property type="entry name" value="Low-density Lipoprotein Receptor"/>
    <property type="match status" value="3"/>
</dbReference>
<dbReference type="InterPro" id="IPR018114">
    <property type="entry name" value="TRYPSIN_HIS"/>
</dbReference>
<feature type="compositionally biased region" description="Basic and acidic residues" evidence="7">
    <location>
        <begin position="1186"/>
        <end position="1198"/>
    </location>
</feature>
<dbReference type="InterPro" id="IPR009003">
    <property type="entry name" value="Peptidase_S1_PA"/>
</dbReference>
<feature type="disulfide bond" evidence="5">
    <location>
        <begin position="478"/>
        <end position="490"/>
    </location>
</feature>
<feature type="disulfide bond" evidence="5">
    <location>
        <begin position="1055"/>
        <end position="1073"/>
    </location>
</feature>
<dbReference type="InterPro" id="IPR002172">
    <property type="entry name" value="LDrepeatLR_classA_rpt"/>
</dbReference>
<keyword evidence="8" id="KW-0472">Membrane</keyword>
<feature type="region of interest" description="Disordered" evidence="7">
    <location>
        <begin position="1314"/>
        <end position="1349"/>
    </location>
</feature>
<dbReference type="GO" id="GO:0004252">
    <property type="term" value="F:serine-type endopeptidase activity"/>
    <property type="evidence" value="ECO:0007669"/>
    <property type="project" value="InterPro"/>
</dbReference>
<feature type="disulfide bond" evidence="5">
    <location>
        <begin position="1067"/>
        <end position="1082"/>
    </location>
</feature>
<dbReference type="Pfam" id="PF00089">
    <property type="entry name" value="Trypsin"/>
    <property type="match status" value="1"/>
</dbReference>
<dbReference type="PANTHER" id="PTHR24252">
    <property type="entry name" value="ACROSIN-RELATED"/>
    <property type="match status" value="1"/>
</dbReference>
<feature type="compositionally biased region" description="Basic and acidic residues" evidence="7">
    <location>
        <begin position="796"/>
        <end position="806"/>
    </location>
</feature>
<feature type="compositionally biased region" description="Polar residues" evidence="7">
    <location>
        <begin position="775"/>
        <end position="790"/>
    </location>
</feature>
<evidence type="ECO:0000313" key="10">
    <source>
        <dbReference type="EMBL" id="JAQ10822.1"/>
    </source>
</evidence>
<dbReference type="EMBL" id="GDHC01007807">
    <property type="protein sequence ID" value="JAQ10822.1"/>
    <property type="molecule type" value="Transcribed_RNA"/>
</dbReference>
<dbReference type="InterPro" id="IPR001254">
    <property type="entry name" value="Trypsin_dom"/>
</dbReference>
<keyword evidence="3 6" id="KW-0720">Serine protease</keyword>
<feature type="transmembrane region" description="Helical" evidence="8">
    <location>
        <begin position="49"/>
        <end position="72"/>
    </location>
</feature>
<dbReference type="InterPro" id="IPR033116">
    <property type="entry name" value="TRYPSIN_SER"/>
</dbReference>
<organism evidence="10">
    <name type="scientific">Lygus hesperus</name>
    <name type="common">Western plant bug</name>
    <dbReference type="NCBI Taxonomy" id="30085"/>
    <lineage>
        <taxon>Eukaryota</taxon>
        <taxon>Metazoa</taxon>
        <taxon>Ecdysozoa</taxon>
        <taxon>Arthropoda</taxon>
        <taxon>Hexapoda</taxon>
        <taxon>Insecta</taxon>
        <taxon>Pterygota</taxon>
        <taxon>Neoptera</taxon>
        <taxon>Paraneoptera</taxon>
        <taxon>Hemiptera</taxon>
        <taxon>Heteroptera</taxon>
        <taxon>Panheteroptera</taxon>
        <taxon>Cimicomorpha</taxon>
        <taxon>Miridae</taxon>
        <taxon>Mirini</taxon>
        <taxon>Lygus</taxon>
    </lineage>
</organism>
<dbReference type="PRINTS" id="PR00722">
    <property type="entry name" value="CHYMOTRYPSIN"/>
</dbReference>
<evidence type="ECO:0000256" key="3">
    <source>
        <dbReference type="ARBA" id="ARBA00022825"/>
    </source>
</evidence>
<dbReference type="PROSITE" id="PS00135">
    <property type="entry name" value="TRYPSIN_SER"/>
    <property type="match status" value="1"/>
</dbReference>
<keyword evidence="2 6" id="KW-0378">Hydrolase</keyword>
<dbReference type="FunFam" id="2.40.10.10:FF:000003">
    <property type="entry name" value="Transmembrane serine protease 3"/>
    <property type="match status" value="1"/>
</dbReference>
<feature type="compositionally biased region" description="Polar residues" evidence="7">
    <location>
        <begin position="1333"/>
        <end position="1349"/>
    </location>
</feature>
<dbReference type="PANTHER" id="PTHR24252:SF7">
    <property type="entry name" value="HYALIN"/>
    <property type="match status" value="1"/>
</dbReference>
<feature type="compositionally biased region" description="Polar residues" evidence="7">
    <location>
        <begin position="1314"/>
        <end position="1324"/>
    </location>
</feature>
<dbReference type="InterPro" id="IPR043504">
    <property type="entry name" value="Peptidase_S1_PA_chymotrypsin"/>
</dbReference>
<evidence type="ECO:0000259" key="9">
    <source>
        <dbReference type="PROSITE" id="PS50240"/>
    </source>
</evidence>
<proteinExistence type="predicted"/>
<keyword evidence="8" id="KW-0812">Transmembrane</keyword>
<feature type="region of interest" description="Disordered" evidence="7">
    <location>
        <begin position="1184"/>
        <end position="1205"/>
    </location>
</feature>
<dbReference type="InterPro" id="IPR036055">
    <property type="entry name" value="LDL_receptor-like_sf"/>
</dbReference>
<dbReference type="InterPro" id="IPR001314">
    <property type="entry name" value="Peptidase_S1A"/>
</dbReference>
<name>A0A146LVU1_LYGHE</name>
<comment type="caution">
    <text evidence="5">Lacks conserved residue(s) required for the propagation of feature annotation.</text>
</comment>
<feature type="non-terminal residue" evidence="10">
    <location>
        <position position="1395"/>
    </location>
</feature>
<dbReference type="CDD" id="cd00190">
    <property type="entry name" value="Tryp_SPc"/>
    <property type="match status" value="1"/>
</dbReference>
<feature type="disulfide bond" evidence="5">
    <location>
        <begin position="497"/>
        <end position="512"/>
    </location>
</feature>
<reference evidence="10" key="1">
    <citation type="journal article" date="2016" name="Gigascience">
        <title>De novo construction of an expanded transcriptome assembly for the western tarnished plant bug, Lygus hesperus.</title>
        <authorList>
            <person name="Tassone E.E."/>
            <person name="Geib S.M."/>
            <person name="Hall B."/>
            <person name="Fabrick J.A."/>
            <person name="Brent C.S."/>
            <person name="Hull J.J."/>
        </authorList>
    </citation>
    <scope>NUCLEOTIDE SEQUENCE</scope>
</reference>
<sequence length="1395" mass="155385">MRPTPGEPGFTRDNFDRVNLIFAKEPNERNWWTCGCCLSKWKVNSWTPIFVALGLSTFITISAYAVFILVVWKGDTQSLLEDIAELHYPEGRDVFDLAYDEETHPRPVALTRMKRSTAEDVMKIGKLPCCKTDPECVDKLNALTDALDALKNQDVTEKLRILQKDLIVLRRIASQLTTECYLRSNQSSEATDDMDTYFNVNQSDENDNLMSASSVREIRVPPPGTNIKRYATPASVNPSFKSVPVSRMPVQYSDSGLTGPGESMKTYQQISIVSPRELQPLCYTLPLDTGRMGRICTSYPVPQQKIYSQRVPHPRQMTIQDDYQMNVPTAVGAQNPYYEAAVGGSFGQQDEYRLSNYPPFNPQTGLISIKDIRQQQNPVTYAVKPALTPQFYQWTPYQPQQPFGFPPPAQLNPQYPEEQYIQTNIVPENQRVVCSYFPIPGDMYRFPPVQGVSSDSFKMKGDPRISEDAPKSKTEGICGPGRIACDTGECVESEQWCDGITHCVDSSDEARCSCRKRIPIHKICDGYKDCPHGEDEIGCTWCPTGTFNCEDWSGDNYQSTCINIANRCDDVAQCPNKKDEMDCTLLTDHLGPKEILVSYGRGYLHRNLRGIWYPVCTQNIIQSHLAQSACTAEFGPQHSLPAVTHVAPMTSYRGKFVRESPLALVNSCLDGKVSWVDCPRIDCGMKSPQALAQEMATSRFKRFLQEHDLFEAGTPNNTHVKVCRYPQPRTVPTDLLGGYFPRLNPEVENDDFYNRVWGNLNFPYMGYFRGLTGTGHQQVGSRNRRSNLPESSAEGLPKRTSREEARVVGGTSSSPAAWPWMVMMHKDGVFHCGGAILNENLILTAAHCVDGYEDHFYEIRAGTLRRLSFSPQEQLRKISSVIMHEKYDRNDFSNDVAVVELDRPLAYNRWVLPICLPPPDYPHVPHPSTMCIAVGWGATKEHGVDPDEMHEVELPILPVCTHEADRAAHDICAGYWQGGKDSCQGDSGGPLLCRLEDPDRWYVAGIVSHGEGCARMEEPGVYTRVSMYIPWIRAVSMKQRNAFSKPKQACPGHQCRSAGCLPKGLECNGFVDCLFGDDELICGPQFRSSNESARSAEQKIVVTLASDSHSQSIGVNITHKKIESEENSTELQEKGQYPIETKNLISQGKKEESSASNENKTGGHKTSCIDQPNKEATVNSSVNANKVHDQDSLVDKNVSRPSVTSSVDFGIGNNSIPGKVCTMHCVDKVENVPLTDNSPTSNSSELKTMSSEANWITFEETHSSLEPSSTTKSSTESTFTAVHENVTVDEYGIYPLTRRQPVSDDLRVKNRTIDFTPSQTSTSSEDLEEDPTPLSNLETSTNSEVTHGMTKSPQLVTVFPIKQTDSSTLFSGQPVPTETQSSISIGEVTTLEAQI</sequence>
<evidence type="ECO:0000256" key="6">
    <source>
        <dbReference type="RuleBase" id="RU363034"/>
    </source>
</evidence>
<accession>A0A146LVU1</accession>
<evidence type="ECO:0000256" key="1">
    <source>
        <dbReference type="ARBA" id="ARBA00022670"/>
    </source>
</evidence>
<protein>
    <submittedName>
        <fullName evidence="10">Serine protease nudel</fullName>
    </submittedName>
</protein>
<keyword evidence="1 6" id="KW-0645">Protease</keyword>
<dbReference type="SMART" id="SM00192">
    <property type="entry name" value="LDLa"/>
    <property type="match status" value="4"/>
</dbReference>
<gene>
    <name evidence="10" type="primary">ndl_2</name>
    <name evidence="10" type="ORF">g.82770</name>
</gene>
<evidence type="ECO:0000256" key="2">
    <source>
        <dbReference type="ARBA" id="ARBA00022801"/>
    </source>
</evidence>
<keyword evidence="8" id="KW-1133">Transmembrane helix</keyword>
<dbReference type="CDD" id="cd00112">
    <property type="entry name" value="LDLa"/>
    <property type="match status" value="4"/>
</dbReference>
<evidence type="ECO:0000256" key="7">
    <source>
        <dbReference type="SAM" id="MobiDB-lite"/>
    </source>
</evidence>
<feature type="disulfide bond" evidence="5">
    <location>
        <begin position="485"/>
        <end position="503"/>
    </location>
</feature>
<dbReference type="Gene3D" id="2.40.10.10">
    <property type="entry name" value="Trypsin-like serine proteases"/>
    <property type="match status" value="1"/>
</dbReference>
<dbReference type="PROSITE" id="PS50068">
    <property type="entry name" value="LDLRA_2"/>
    <property type="match status" value="3"/>
</dbReference>